<dbReference type="STRING" id="1798676.A3B90_00705"/>
<comment type="caution">
    <text evidence="1">The sequence shown here is derived from an EMBL/GenBank/DDBJ whole genome shotgun (WGS) entry which is preliminary data.</text>
</comment>
<reference evidence="1 2" key="1">
    <citation type="journal article" date="2016" name="Nat. Commun.">
        <title>Thousands of microbial genomes shed light on interconnected biogeochemical processes in an aquifer system.</title>
        <authorList>
            <person name="Anantharaman K."/>
            <person name="Brown C.T."/>
            <person name="Hug L.A."/>
            <person name="Sharon I."/>
            <person name="Castelle C.J."/>
            <person name="Probst A.J."/>
            <person name="Thomas B.C."/>
            <person name="Singh A."/>
            <person name="Wilkins M.J."/>
            <person name="Karaoz U."/>
            <person name="Brodie E.L."/>
            <person name="Williams K.H."/>
            <person name="Hubbard S.S."/>
            <person name="Banfield J.F."/>
        </authorList>
    </citation>
    <scope>NUCLEOTIDE SEQUENCE [LARGE SCALE GENOMIC DNA]</scope>
</reference>
<evidence type="ECO:0000313" key="2">
    <source>
        <dbReference type="Proteomes" id="UP000178742"/>
    </source>
</evidence>
<name>A0A1F6M2R7_9BACT</name>
<dbReference type="EMBL" id="MFPX01000027">
    <property type="protein sequence ID" value="OGH65916.1"/>
    <property type="molecule type" value="Genomic_DNA"/>
</dbReference>
<proteinExistence type="predicted"/>
<gene>
    <name evidence="1" type="ORF">A3B90_00705</name>
</gene>
<dbReference type="Proteomes" id="UP000178742">
    <property type="component" value="Unassembled WGS sequence"/>
</dbReference>
<organism evidence="1 2">
    <name type="scientific">Candidatus Magasanikbacteria bacterium RIFCSPHIGHO2_02_FULL_41_13</name>
    <dbReference type="NCBI Taxonomy" id="1798676"/>
    <lineage>
        <taxon>Bacteria</taxon>
        <taxon>Candidatus Magasanikiibacteriota</taxon>
    </lineage>
</organism>
<dbReference type="Gene3D" id="2.60.120.260">
    <property type="entry name" value="Galactose-binding domain-like"/>
    <property type="match status" value="1"/>
</dbReference>
<evidence type="ECO:0008006" key="3">
    <source>
        <dbReference type="Google" id="ProtNLM"/>
    </source>
</evidence>
<evidence type="ECO:0000313" key="1">
    <source>
        <dbReference type="EMBL" id="OGH65916.1"/>
    </source>
</evidence>
<accession>A0A1F6M2R7</accession>
<protein>
    <recommendedName>
        <fullName evidence="3">CBM-cenC domain-containing protein</fullName>
    </recommendedName>
</protein>
<sequence>MHLFVRNKRKVLLSVSVALFLFSFVATQFLPERAFAQAASLLGEGGGLTMDAAFTAAPGGIPVNDKPLQLELKSFNVQEKVERSIDKSITAAVLSSAVQGVSYFTRKIAYDTARYVAYGGKGQGALIFPNSWGDYMAQVSGDALGAAVSELSKWAGINLCRFPDLNLQLYLELSLAQKDVPTTECKWQDLKNTYGKDAWVKRYENAKNTADRFSSQDKLLKEFGKTLRPGNTDFGISVGAIMQIDRVIVKREKEAELERTTNKGFKDLQDLISGNIKTPGDVIAEETKTQLSESHQQALSYSQLGSVYASGAMEIIPQTASMFLNTLGATLIQRLFSQGITAQSGDSSLVYDYGSDPGVRNTAESAGNAFNFLFTRTPTQILDYNIVAEFAACPDNPGINNCVMDSGLQEAISQSTVDNPITIREAMEKGGLLNPNWTLISPRRVQDTQNIKGCLSEKYCYSNLQKLRKARILPLGFEIAALRSDPDNPWTLKQVVDGFDDCNRPDPSNPSIIRPDPSKPFCHLIDPNWVIKAPAARCDIKAFGDALIDPASAIRREECVDVSTCLSKDSTGACAQFGYCTKESNAWHIGADSCPAQFNTCTTYNNVDSRKVVSYLAKTVDYGECSIDNVGCRAYSLTGIGDLNATKTSWQNSEDASTNQVIFFNEKIKNFSSICSEKNDGCSAFYGANRLANGQYFDLKPLTSKIEFSINKKKLEYIKKAPNYLGCYDANKALDGIQWPTTVLEAATAQNSAASCDKFASACVAEEVGCEAFRPKNGGPTIPGKIGDNNYCSQVCVGYETFKQEPVAFEKAQFPVYFIPNQAKSCPSVANGCSEFTNIDAQAKGGEGLEYYTNLKYCEKPLADSSNIKTFYSWEGSADNGYVLRTYQMKPLTAAIAGRADFSVGSPAYILDTDEALNEYIGHCDETKYNNLLQGLPNAADLDCRALFDKDGKTYYRLLEKTVTVDEACHPLRKTIPVFVADPSLAGKVACLAKDAHWNESGPGAAFCERCINGGKYQNGFCIYQTISNPKESSSCLPEYNGCRAYSGNAVSNIRDVFSPPIDNFEPGAENADAFVRALEGWSPMNPANPLRIVGESIHTGEHSLQIPGSALRDIASSTVKTGEWYELSFLAKSNEANTALTIHFVIPSGVFIPEPAGVFAPINAPLTIGNTWQQYNIGPVQFTSSTDTKVALLVATIGNKTFFLDQVRLQRISDYKHYIKDSWKNFPGNEGRSVPLACDSAPEDNLPGEALGCREYSDSANTPRYATGFQNLCREKAIGCEPLWDTYNTLGGEEAEQAQLFNIACTGDQNTTCRALHTDKELGSCFIGPGLTSCYIPQIILPAGLSVEDLKQENMNNNFSRLSLDESSIFIPQDTTPTVPLFLAAGESIGGKQKYACNEAELACQKVGQEERRLPNAEDTSFVFNEIFVKNDPANYKDTLCRNSLVGCSHYQSGTKDTFFKDPTITGNSLCSYKSQSNGVSSQYGWYLDKVGKCTTALAPAQVVGNQLCKIDTDCPISNENNVPTQQRCVEIDTVACSPNNLRVGGFYDIASNKSVNYRGNVGICPAKENTCSEIIDRQDTSNLNPEGKPYYVLFNQKIEDKKEQCTQVSLSDGCVLFDKTDEPNKVFDSGATYLKSEKKAGQPYGPVDAVQAGDPAFTRADTNLLMKVNRDRECSEWLACKSYASAVSYIGGVRHETQICAQLAACDNVGVGGTCDHWVDPRSVEANNALTRLTYEQYVTRPVSWYSTELSGYSLYNKYQIGDMIYLKFNFPGDELQRLMNTEMNRTYIVRQLRQNLFDLLEQNALDCKPDAQNQNTDWNICGFGDNQIGGGRCYSNRCVYPIDGSFPRTINVNAPGLTAQQKAPLLKQLISFLDSNSCKGTPELDSPYSDKILKVGIAEEKLTNPNVPGERTNTAFKLEGFSAANVCQKGACSCAYQKIQYGGANPDYWPLFGLEAGTVIPEGICSGGGRRDSRPCTKNLDCVDDKGTVSTQDDDFGQCTGRSNSETRIGLEGYCLEEDRSRPIFYNGQNSFACLTWLPVNISASAVDIYNTDVSAGYNLSDDAGPSSGQVYCASSTATGVGVYDQAYTGALNPAGLTSLYNQFFKEDGLPKFDGVFQAGALEGRTWRNQYENYSCGDAIESIDYDAQRDNPNNNIPPVDANGDGEPDKMVMGLSPYIKAICDDDVEASHTLVRALTAWLYKQEIYNSTVVLRLEYGLLGDSGDETHSWGTWNWGNEYDTDGDQNKDTNRKIYSFAPLNKGADEDDKIREFGTIMHPPRTFSNNAVQETVYAKQLDIINPPESVAVGQNAKVYGNAYGVADEAAARGGRVYRSQFERYMHENDLAVVHFLPLSFPGGADSEVPALMQKDYAIDFDRLRTPGRNPADAVLLLDSNLAAAQFTTAKKNRDTVLWTYRVDDVSQSAFAFNDYSHFNQDAIGAYITGDIGERNRIQTRYVSVFSDWVSVGADDETPNFLQQHVPIDTGEIPGILREQVSAADPSSDPFSSPCVAEMGNWLAIGMDFNKDGEFLGYIARFCQPAGGEDDVGIQFAVAAQLHDRCTTFNQVYKSDGVNPLYGTTNKANTNIVWFGAKVDTGDAPRKLFGNPWSSFVLDSAQRPYGSLRLTEQDLADKKKLRNYVFRDKSQGLPYICSATWFGATNIDMTKRCEAMMLIPQIDRAFVTSMNAGDIATVASEASAKLHGLFAKTWSVNTIFPAAYVVKQGFDEATLDFISPPGIDISGNDARPPKIFALNPARCEDRDKCSAAEEANITIGNRNGTRADYNGDGIPDEPDVDQNNVSDPIIVPGGSYSAEAKFFAFADDSHMPIRRVMVDWDEEGLPPMNADKRGLYKNRKPICGTSNQGGVADVAICATLQAGAGPMDPPTFSSTGLTCSMDKPCPQNSFCIPAVGSLGVSKICTGVNASGDRTYSSKACSEPIDCAGTPETPTCENIDGALASSDLQRGAIDGSHRTMRFGNTPRACTTDYFTFVHQYSCSESNIGTRNEVLVSELDTNANPYWNSSFTEGIEEEIKNKYALRDDDYVCVFRPRVQVEDNWEWCNGWCTTDYTGVNPTAGAATRKGCYNNQPTDNPLIPSRQCDKVDPIDGIYPWSDYDGTIIVVPDIKR</sequence>